<dbReference type="Proteomes" id="UP001163223">
    <property type="component" value="Chromosome"/>
</dbReference>
<organism evidence="1 2">
    <name type="scientific">Antarcticirhabdus aurantiaca</name>
    <dbReference type="NCBI Taxonomy" id="2606717"/>
    <lineage>
        <taxon>Bacteria</taxon>
        <taxon>Pseudomonadati</taxon>
        <taxon>Pseudomonadota</taxon>
        <taxon>Alphaproteobacteria</taxon>
        <taxon>Hyphomicrobiales</taxon>
        <taxon>Aurantimonadaceae</taxon>
        <taxon>Antarcticirhabdus</taxon>
    </lineage>
</organism>
<sequence length="157" mass="16434">MATLFRFLFLIPLGFIAATVAAAFALLWPFLDPGALAASDPAYLAELAVGFLAQVAQIGSVVLLPWAVFMVATEVLGLSSILLHVAAGFLGGIVLSLAAYGTRPPALSVQTAIVVASLSFALVYWIVAGHAAGRWRRRFRREPAPPVASPAEPPPLA</sequence>
<dbReference type="EMBL" id="CP113520">
    <property type="protein sequence ID" value="WAJ29066.1"/>
    <property type="molecule type" value="Genomic_DNA"/>
</dbReference>
<reference evidence="1" key="1">
    <citation type="submission" date="2022-11" db="EMBL/GenBank/DDBJ databases">
        <title>beta-Carotene-producing bacterium, Jeongeuplla avenae sp. nov., alleviates the salt stress of Arabidopsis seedlings.</title>
        <authorList>
            <person name="Jiang L."/>
            <person name="Lee J."/>
        </authorList>
    </citation>
    <scope>NUCLEOTIDE SEQUENCE</scope>
    <source>
        <strain evidence="1">DY_R2A_6</strain>
    </source>
</reference>
<proteinExistence type="predicted"/>
<keyword evidence="2" id="KW-1185">Reference proteome</keyword>
<evidence type="ECO:0000313" key="2">
    <source>
        <dbReference type="Proteomes" id="UP001163223"/>
    </source>
</evidence>
<name>A0ACD4NQQ5_9HYPH</name>
<evidence type="ECO:0000313" key="1">
    <source>
        <dbReference type="EMBL" id="WAJ29066.1"/>
    </source>
</evidence>
<gene>
    <name evidence="1" type="ORF">OXU80_02120</name>
</gene>
<accession>A0ACD4NQQ5</accession>
<protein>
    <submittedName>
        <fullName evidence="1">Uncharacterized protein</fullName>
    </submittedName>
</protein>